<evidence type="ECO:0000313" key="1">
    <source>
        <dbReference type="EMBL" id="SDW63316.1"/>
    </source>
</evidence>
<dbReference type="Proteomes" id="UP000183400">
    <property type="component" value="Unassembled WGS sequence"/>
</dbReference>
<accession>A0A1H2V4M0</accession>
<protein>
    <recommendedName>
        <fullName evidence="3">Cell division protein FtsL</fullName>
    </recommendedName>
</protein>
<organism evidence="1 2">
    <name type="scientific">Ruegeria halocynthiae</name>
    <dbReference type="NCBI Taxonomy" id="985054"/>
    <lineage>
        <taxon>Bacteria</taxon>
        <taxon>Pseudomonadati</taxon>
        <taxon>Pseudomonadota</taxon>
        <taxon>Alphaproteobacteria</taxon>
        <taxon>Rhodobacterales</taxon>
        <taxon>Roseobacteraceae</taxon>
        <taxon>Ruegeria</taxon>
    </lineage>
</organism>
<dbReference type="AlphaFoldDB" id="A0A1H2V4M0"/>
<dbReference type="STRING" id="985054.SAMN05444358_1011360"/>
<dbReference type="EMBL" id="FNNP01000001">
    <property type="protein sequence ID" value="SDW63316.1"/>
    <property type="molecule type" value="Genomic_DNA"/>
</dbReference>
<keyword evidence="2" id="KW-1185">Reference proteome</keyword>
<gene>
    <name evidence="1" type="ORF">SAMN05444358_1011360</name>
</gene>
<evidence type="ECO:0008006" key="3">
    <source>
        <dbReference type="Google" id="ProtNLM"/>
    </source>
</evidence>
<reference evidence="2" key="1">
    <citation type="submission" date="2016-10" db="EMBL/GenBank/DDBJ databases">
        <authorList>
            <person name="Varghese N."/>
            <person name="Submissions S."/>
        </authorList>
    </citation>
    <scope>NUCLEOTIDE SEQUENCE [LARGE SCALE GENOMIC DNA]</scope>
    <source>
        <strain evidence="2">DSM 27839</strain>
    </source>
</reference>
<name>A0A1H2V4M0_9RHOB</name>
<proteinExistence type="predicted"/>
<dbReference type="RefSeq" id="WP_074735467.1">
    <property type="nucleotide sequence ID" value="NZ_FNNP01000001.1"/>
</dbReference>
<sequence>MKSILYVLTALSVFGLALWAYQENYRTQQVVKETQSLQQKIGVAQARLAVLNAEWAYLNRPDRLRELADLNFERLALLPLRAEQFGRANQISYGEDPDLPIVDPLELQAITETQALGEVQFP</sequence>
<evidence type="ECO:0000313" key="2">
    <source>
        <dbReference type="Proteomes" id="UP000183400"/>
    </source>
</evidence>
<dbReference type="OrthoDB" id="7165680at2"/>